<reference evidence="2" key="1">
    <citation type="submission" date="2018-03" db="EMBL/GenBank/DDBJ databases">
        <authorList>
            <person name="Rodrigo-Torres L."/>
            <person name="Arahal R. D."/>
            <person name="Lucena T."/>
        </authorList>
    </citation>
    <scope>NUCLEOTIDE SEQUENCE [LARGE SCALE GENOMIC DNA]</scope>
    <source>
        <strain evidence="2">CECT 8871</strain>
    </source>
</reference>
<accession>A0A2R8AQW2</accession>
<dbReference type="OrthoDB" id="7864820at2"/>
<dbReference type="EMBL" id="OMOJ01000001">
    <property type="protein sequence ID" value="SPF78461.1"/>
    <property type="molecule type" value="Genomic_DNA"/>
</dbReference>
<keyword evidence="2" id="KW-1185">Reference proteome</keyword>
<name>A0A2R8AQW2_9RHOB</name>
<sequence>MPLTILNTYALLSTPEAFTAAIEALAARVETEGHPGIRGYRFFVNAGDSTARAVIDYDDAAAWIGHHDIAMPWPEMKALHSVARLTDVVFLGDLTPEIQAWIDTSTLTATIHSGNAPTAGFTR</sequence>
<gene>
    <name evidence="1" type="ORF">PRI8871_01064</name>
</gene>
<protein>
    <recommendedName>
        <fullName evidence="3">ABM domain-containing protein</fullName>
    </recommendedName>
</protein>
<proteinExistence type="predicted"/>
<evidence type="ECO:0000313" key="1">
    <source>
        <dbReference type="EMBL" id="SPF78461.1"/>
    </source>
</evidence>
<dbReference type="Proteomes" id="UP000244904">
    <property type="component" value="Unassembled WGS sequence"/>
</dbReference>
<evidence type="ECO:0000313" key="2">
    <source>
        <dbReference type="Proteomes" id="UP000244904"/>
    </source>
</evidence>
<dbReference type="RefSeq" id="WP_108885101.1">
    <property type="nucleotide sequence ID" value="NZ_OMOJ01000001.1"/>
</dbReference>
<dbReference type="AlphaFoldDB" id="A0A2R8AQW2"/>
<organism evidence="1 2">
    <name type="scientific">Pseudoprimorskyibacter insulae</name>
    <dbReference type="NCBI Taxonomy" id="1695997"/>
    <lineage>
        <taxon>Bacteria</taxon>
        <taxon>Pseudomonadati</taxon>
        <taxon>Pseudomonadota</taxon>
        <taxon>Alphaproteobacteria</taxon>
        <taxon>Rhodobacterales</taxon>
        <taxon>Paracoccaceae</taxon>
        <taxon>Pseudoprimorskyibacter</taxon>
    </lineage>
</organism>
<evidence type="ECO:0008006" key="3">
    <source>
        <dbReference type="Google" id="ProtNLM"/>
    </source>
</evidence>